<reference evidence="14" key="2">
    <citation type="submission" date="2025-08" db="UniProtKB">
        <authorList>
            <consortium name="Ensembl"/>
        </authorList>
    </citation>
    <scope>IDENTIFICATION</scope>
    <source>
        <strain evidence="14">Glennie</strain>
    </source>
</reference>
<evidence type="ECO:0000256" key="10">
    <source>
        <dbReference type="ARBA" id="ARBA00023224"/>
    </source>
</evidence>
<dbReference type="GeneTree" id="ENSGT01150000286945"/>
<name>A0A6I8PMM7_ORNAN</name>
<protein>
    <recommendedName>
        <fullName evidence="12">Olfactory receptor</fullName>
    </recommendedName>
</protein>
<dbReference type="KEGG" id="oaa:100084286"/>
<dbReference type="InterPro" id="IPR000276">
    <property type="entry name" value="GPCR_Rhodpsn"/>
</dbReference>
<keyword evidence="9 11" id="KW-0675">Receptor</keyword>
<dbReference type="Proteomes" id="UP000002279">
    <property type="component" value="Chromosome 3"/>
</dbReference>
<keyword evidence="10 11" id="KW-0807">Transducer</keyword>
<dbReference type="InParanoid" id="A0A6I8PMM7"/>
<keyword evidence="15" id="KW-1185">Reference proteome</keyword>
<feature type="transmembrane region" description="Helical" evidence="12">
    <location>
        <begin position="273"/>
        <end position="292"/>
    </location>
</feature>
<dbReference type="Ensembl" id="ENSOANT00000073963.1">
    <property type="protein sequence ID" value="ENSOANP00000053744.1"/>
    <property type="gene ID" value="ENSOANG00000045609.1"/>
</dbReference>
<keyword evidence="2 12" id="KW-1003">Cell membrane</keyword>
<keyword evidence="8 12" id="KW-0472">Membrane</keyword>
<dbReference type="PROSITE" id="PS00237">
    <property type="entry name" value="G_PROTEIN_RECEP_F1_1"/>
    <property type="match status" value="1"/>
</dbReference>
<evidence type="ECO:0000256" key="4">
    <source>
        <dbReference type="ARBA" id="ARBA00022692"/>
    </source>
</evidence>
<reference evidence="14" key="3">
    <citation type="submission" date="2025-09" db="UniProtKB">
        <authorList>
            <consortium name="Ensembl"/>
        </authorList>
    </citation>
    <scope>IDENTIFICATION</scope>
    <source>
        <strain evidence="14">Glennie</strain>
    </source>
</reference>
<comment type="similarity">
    <text evidence="11">Belongs to the G-protein coupled receptor 1 family.</text>
</comment>
<sequence length="309" mass="34214">MADGNDTSMKEFIILGLTDDPVLRIFLFTLFLVVYVVTVVGNLSIIILIRASSQLHMPMYHFLSHLAFIDFWYSSTVTPKMLKGFLVERDTISFSGCVAQLCSVFVFGTSEGILLAVMAYDRFVAICNPLLYTISMSNKVCAQLTATSYVGGCLNSMLFTICVLGLAFCRSNEINHFFCDFPPLVELACSDVYLVQIISSISAAIIILSTVLTIVISYVHILCAIVRIQATGGRQKAFSTCTSHLTAVILYYGTIAFTYVQPSSSHSLEQNKVVSLFYTVVIPMLNPLIYTLRNKDVKGAALRIIDKYE</sequence>
<feature type="transmembrane region" description="Helical" evidence="12">
    <location>
        <begin position="25"/>
        <end position="49"/>
    </location>
</feature>
<dbReference type="GO" id="GO:0005549">
    <property type="term" value="F:odorant binding"/>
    <property type="evidence" value="ECO:0000318"/>
    <property type="project" value="GO_Central"/>
</dbReference>
<evidence type="ECO:0000256" key="11">
    <source>
        <dbReference type="RuleBase" id="RU000688"/>
    </source>
</evidence>
<dbReference type="GeneID" id="100084286"/>
<dbReference type="FunFam" id="1.20.1070.10:FF:000004">
    <property type="entry name" value="Olfactory receptor"/>
    <property type="match status" value="1"/>
</dbReference>
<feature type="transmembrane region" description="Helical" evidence="12">
    <location>
        <begin position="146"/>
        <end position="168"/>
    </location>
</feature>
<gene>
    <name evidence="14" type="primary">LOC100084286</name>
</gene>
<evidence type="ECO:0000256" key="8">
    <source>
        <dbReference type="ARBA" id="ARBA00023136"/>
    </source>
</evidence>
<feature type="domain" description="G-protein coupled receptors family 1 profile" evidence="13">
    <location>
        <begin position="41"/>
        <end position="290"/>
    </location>
</feature>
<proteinExistence type="inferred from homology"/>
<feature type="transmembrane region" description="Helical" evidence="12">
    <location>
        <begin position="238"/>
        <end position="261"/>
    </location>
</feature>
<dbReference type="Pfam" id="PF13853">
    <property type="entry name" value="7tm_4"/>
    <property type="match status" value="1"/>
</dbReference>
<evidence type="ECO:0000256" key="3">
    <source>
        <dbReference type="ARBA" id="ARBA00022606"/>
    </source>
</evidence>
<evidence type="ECO:0000256" key="1">
    <source>
        <dbReference type="ARBA" id="ARBA00004651"/>
    </source>
</evidence>
<dbReference type="GO" id="GO:0004984">
    <property type="term" value="F:olfactory receptor activity"/>
    <property type="evidence" value="ECO:0000318"/>
    <property type="project" value="GO_Central"/>
</dbReference>
<dbReference type="InterPro" id="IPR017452">
    <property type="entry name" value="GPCR_Rhodpsn_7TM"/>
</dbReference>
<evidence type="ECO:0000313" key="14">
    <source>
        <dbReference type="Ensembl" id="ENSOANP00000053744.1"/>
    </source>
</evidence>
<reference evidence="14 15" key="1">
    <citation type="journal article" date="2008" name="Nature">
        <title>Genome analysis of the platypus reveals unique signatures of evolution.</title>
        <authorList>
            <person name="Warren W.C."/>
            <person name="Hillier L.W."/>
            <person name="Marshall Graves J.A."/>
            <person name="Birney E."/>
            <person name="Ponting C.P."/>
            <person name="Grutzner F."/>
            <person name="Belov K."/>
            <person name="Miller W."/>
            <person name="Clarke L."/>
            <person name="Chinwalla A.T."/>
            <person name="Yang S.P."/>
            <person name="Heger A."/>
            <person name="Locke D.P."/>
            <person name="Miethke P."/>
            <person name="Waters P.D."/>
            <person name="Veyrunes F."/>
            <person name="Fulton L."/>
            <person name="Fulton B."/>
            <person name="Graves T."/>
            <person name="Wallis J."/>
            <person name="Puente X.S."/>
            <person name="Lopez-Otin C."/>
            <person name="Ordonez G.R."/>
            <person name="Eichler E.E."/>
            <person name="Chen L."/>
            <person name="Cheng Z."/>
            <person name="Deakin J.E."/>
            <person name="Alsop A."/>
            <person name="Thompson K."/>
            <person name="Kirby P."/>
            <person name="Papenfuss A.T."/>
            <person name="Wakefield M.J."/>
            <person name="Olender T."/>
            <person name="Lancet D."/>
            <person name="Huttley G.A."/>
            <person name="Smit A.F."/>
            <person name="Pask A."/>
            <person name="Temple-Smith P."/>
            <person name="Batzer M.A."/>
            <person name="Walker J.A."/>
            <person name="Konkel M.K."/>
            <person name="Harris R.S."/>
            <person name="Whittington C.M."/>
            <person name="Wong E.S."/>
            <person name="Gemmell N.J."/>
            <person name="Buschiazzo E."/>
            <person name="Vargas Jentzsch I.M."/>
            <person name="Merkel A."/>
            <person name="Schmitz J."/>
            <person name="Zemann A."/>
            <person name="Churakov G."/>
            <person name="Kriegs J.O."/>
            <person name="Brosius J."/>
            <person name="Murchison E.P."/>
            <person name="Sachidanandam R."/>
            <person name="Smith C."/>
            <person name="Hannon G.J."/>
            <person name="Tsend-Ayush E."/>
            <person name="McMillan D."/>
            <person name="Attenborough R."/>
            <person name="Rens W."/>
            <person name="Ferguson-Smith M."/>
            <person name="Lefevre C.M."/>
            <person name="Sharp J.A."/>
            <person name="Nicholas K.R."/>
            <person name="Ray D.A."/>
            <person name="Kube M."/>
            <person name="Reinhardt R."/>
            <person name="Pringle T.H."/>
            <person name="Taylor J."/>
            <person name="Jones R.C."/>
            <person name="Nixon B."/>
            <person name="Dacheux J.L."/>
            <person name="Niwa H."/>
            <person name="Sekita Y."/>
            <person name="Huang X."/>
            <person name="Stark A."/>
            <person name="Kheradpour P."/>
            <person name="Kellis M."/>
            <person name="Flicek P."/>
            <person name="Chen Y."/>
            <person name="Webber C."/>
            <person name="Hardison R."/>
            <person name="Nelson J."/>
            <person name="Hallsworth-Pepin K."/>
            <person name="Delehaunty K."/>
            <person name="Markovic C."/>
            <person name="Minx P."/>
            <person name="Feng Y."/>
            <person name="Kremitzki C."/>
            <person name="Mitreva M."/>
            <person name="Glasscock J."/>
            <person name="Wylie T."/>
            <person name="Wohldmann P."/>
            <person name="Thiru P."/>
            <person name="Nhan M.N."/>
            <person name="Pohl C.S."/>
            <person name="Smith S.M."/>
            <person name="Hou S."/>
            <person name="Nefedov M."/>
            <person name="de Jong P.J."/>
            <person name="Renfree M.B."/>
            <person name="Mardis E.R."/>
            <person name="Wilson R.K."/>
        </authorList>
    </citation>
    <scope>NUCLEOTIDE SEQUENCE [LARGE SCALE GENOMIC DNA]</scope>
    <source>
        <strain evidence="14 15">Glennie</strain>
    </source>
</reference>
<dbReference type="PANTHER" id="PTHR48018">
    <property type="entry name" value="OLFACTORY RECEPTOR"/>
    <property type="match status" value="1"/>
</dbReference>
<accession>A0A6I8PMM7</accession>
<dbReference type="PRINTS" id="PR00237">
    <property type="entry name" value="GPCRRHODOPSN"/>
</dbReference>
<keyword evidence="3 12" id="KW-0716">Sensory transduction</keyword>
<dbReference type="Gene3D" id="1.20.1070.10">
    <property type="entry name" value="Rhodopsin 7-helix transmembrane proteins"/>
    <property type="match status" value="1"/>
</dbReference>
<evidence type="ECO:0000256" key="12">
    <source>
        <dbReference type="RuleBase" id="RU363047"/>
    </source>
</evidence>
<evidence type="ECO:0000313" key="15">
    <source>
        <dbReference type="Proteomes" id="UP000002279"/>
    </source>
</evidence>
<organism evidence="14 15">
    <name type="scientific">Ornithorhynchus anatinus</name>
    <name type="common">Duckbill platypus</name>
    <dbReference type="NCBI Taxonomy" id="9258"/>
    <lineage>
        <taxon>Eukaryota</taxon>
        <taxon>Metazoa</taxon>
        <taxon>Chordata</taxon>
        <taxon>Craniata</taxon>
        <taxon>Vertebrata</taxon>
        <taxon>Euteleostomi</taxon>
        <taxon>Mammalia</taxon>
        <taxon>Monotremata</taxon>
        <taxon>Ornithorhynchidae</taxon>
        <taxon>Ornithorhynchus</taxon>
    </lineage>
</organism>
<dbReference type="GO" id="GO:0004930">
    <property type="term" value="F:G protein-coupled receptor activity"/>
    <property type="evidence" value="ECO:0007669"/>
    <property type="project" value="UniProtKB-KW"/>
</dbReference>
<dbReference type="InterPro" id="IPR000725">
    <property type="entry name" value="Olfact_rcpt"/>
</dbReference>
<evidence type="ECO:0000256" key="5">
    <source>
        <dbReference type="ARBA" id="ARBA00022725"/>
    </source>
</evidence>
<keyword evidence="7 11" id="KW-0297">G-protein coupled receptor</keyword>
<dbReference type="OMA" id="PIMRVIL"/>
<evidence type="ECO:0000256" key="7">
    <source>
        <dbReference type="ARBA" id="ARBA00023040"/>
    </source>
</evidence>
<evidence type="ECO:0000256" key="6">
    <source>
        <dbReference type="ARBA" id="ARBA00022989"/>
    </source>
</evidence>
<evidence type="ECO:0000256" key="2">
    <source>
        <dbReference type="ARBA" id="ARBA00022475"/>
    </source>
</evidence>
<dbReference type="AlphaFoldDB" id="A0A6I8PMM7"/>
<keyword evidence="5 12" id="KW-0552">Olfaction</keyword>
<keyword evidence="4 11" id="KW-0812">Transmembrane</keyword>
<feature type="transmembrane region" description="Helical" evidence="12">
    <location>
        <begin position="193"/>
        <end position="226"/>
    </location>
</feature>
<dbReference type="Bgee" id="ENSOANG00000045609">
    <property type="expression patterns" value="Expressed in ovary"/>
</dbReference>
<dbReference type="RefSeq" id="XP_028915135.1">
    <property type="nucleotide sequence ID" value="XM_029059302.2"/>
</dbReference>
<evidence type="ECO:0000256" key="9">
    <source>
        <dbReference type="ARBA" id="ARBA00023170"/>
    </source>
</evidence>
<dbReference type="PRINTS" id="PR00245">
    <property type="entry name" value="OLFACTORYR"/>
</dbReference>
<dbReference type="RefSeq" id="XP_039767344.1">
    <property type="nucleotide sequence ID" value="XM_039911410.1"/>
</dbReference>
<dbReference type="GO" id="GO:0005886">
    <property type="term" value="C:plasma membrane"/>
    <property type="evidence" value="ECO:0007669"/>
    <property type="project" value="UniProtKB-SubCell"/>
</dbReference>
<keyword evidence="6 12" id="KW-1133">Transmembrane helix</keyword>
<dbReference type="OrthoDB" id="9846775at2759"/>
<comment type="subcellular location">
    <subcellularLocation>
        <location evidence="1 12">Cell membrane</location>
        <topology evidence="1 12">Multi-pass membrane protein</topology>
    </subcellularLocation>
</comment>
<dbReference type="SUPFAM" id="SSF81321">
    <property type="entry name" value="Family A G protein-coupled receptor-like"/>
    <property type="match status" value="1"/>
</dbReference>
<evidence type="ECO:0000259" key="13">
    <source>
        <dbReference type="PROSITE" id="PS50262"/>
    </source>
</evidence>
<dbReference type="PROSITE" id="PS50262">
    <property type="entry name" value="G_PROTEIN_RECEP_F1_2"/>
    <property type="match status" value="1"/>
</dbReference>